<dbReference type="STRING" id="1524254.PHACT_11940"/>
<keyword evidence="1" id="KW-0812">Transmembrane</keyword>
<sequence>MNDEWVPIAMFFCLAASLITFIYLRHVSQVRKMDTVLKLAERNGGVTDKMLQMLGENNTPRNDLRKGLILTAISLPVILGFVLQGNRDAAIFVGGVLLCAGLAYLAVMKYGNKLDGGRQELD</sequence>
<dbReference type="Proteomes" id="UP000175669">
    <property type="component" value="Unassembled WGS sequence"/>
</dbReference>
<accession>A0A1E8CMQ6</accession>
<dbReference type="AlphaFoldDB" id="A0A1E8CMQ6"/>
<feature type="transmembrane region" description="Helical" evidence="1">
    <location>
        <begin position="67"/>
        <end position="83"/>
    </location>
</feature>
<reference evidence="4" key="1">
    <citation type="submission" date="2016-07" db="EMBL/GenBank/DDBJ databases">
        <authorList>
            <person name="Florea S."/>
            <person name="Webb J.S."/>
            <person name="Jaromczyk J."/>
            <person name="Schardl C.L."/>
        </authorList>
    </citation>
    <scope>NUCLEOTIDE SEQUENCE [LARGE SCALE GENOMIC DNA]</scope>
    <source>
        <strain evidence="4">KCTC 42131</strain>
    </source>
</reference>
<dbReference type="InterPro" id="IPR046216">
    <property type="entry name" value="DUF6249"/>
</dbReference>
<proteinExistence type="predicted"/>
<dbReference type="EMBL" id="MASR01000001">
    <property type="protein sequence ID" value="OFE13756.1"/>
    <property type="molecule type" value="Genomic_DNA"/>
</dbReference>
<dbReference type="RefSeq" id="WP_070117974.1">
    <property type="nucleotide sequence ID" value="NZ_CAXATG010000003.1"/>
</dbReference>
<keyword evidence="1" id="KW-1133">Transmembrane helix</keyword>
<gene>
    <name evidence="3" type="ORF">PHACT_11940</name>
</gene>
<keyword evidence="1" id="KW-0472">Membrane</keyword>
<organism evidence="3 4">
    <name type="scientific">Pseudohongiella acticola</name>
    <dbReference type="NCBI Taxonomy" id="1524254"/>
    <lineage>
        <taxon>Bacteria</taxon>
        <taxon>Pseudomonadati</taxon>
        <taxon>Pseudomonadota</taxon>
        <taxon>Gammaproteobacteria</taxon>
        <taxon>Pseudomonadales</taxon>
        <taxon>Pseudohongiellaceae</taxon>
        <taxon>Pseudohongiella</taxon>
    </lineage>
</organism>
<name>A0A1E8CMQ6_9GAMM</name>
<evidence type="ECO:0000313" key="3">
    <source>
        <dbReference type="EMBL" id="OFE13756.1"/>
    </source>
</evidence>
<feature type="transmembrane region" description="Helical" evidence="1">
    <location>
        <begin position="6"/>
        <end position="24"/>
    </location>
</feature>
<comment type="caution">
    <text evidence="3">The sequence shown here is derived from an EMBL/GenBank/DDBJ whole genome shotgun (WGS) entry which is preliminary data.</text>
</comment>
<evidence type="ECO:0000313" key="4">
    <source>
        <dbReference type="Proteomes" id="UP000175669"/>
    </source>
</evidence>
<evidence type="ECO:0000259" key="2">
    <source>
        <dbReference type="Pfam" id="PF19762"/>
    </source>
</evidence>
<keyword evidence="4" id="KW-1185">Reference proteome</keyword>
<evidence type="ECO:0000256" key="1">
    <source>
        <dbReference type="SAM" id="Phobius"/>
    </source>
</evidence>
<dbReference type="Pfam" id="PF19762">
    <property type="entry name" value="DUF6249"/>
    <property type="match status" value="1"/>
</dbReference>
<feature type="domain" description="DUF6249" evidence="2">
    <location>
        <begin position="8"/>
        <end position="110"/>
    </location>
</feature>
<protein>
    <recommendedName>
        <fullName evidence="2">DUF6249 domain-containing protein</fullName>
    </recommendedName>
</protein>
<feature type="transmembrane region" description="Helical" evidence="1">
    <location>
        <begin position="89"/>
        <end position="108"/>
    </location>
</feature>
<dbReference type="OrthoDB" id="5737184at2"/>